<dbReference type="CDD" id="cd01097">
    <property type="entry name" value="Tetrahydromethanopterin_reductase"/>
    <property type="match status" value="1"/>
</dbReference>
<dbReference type="Gene3D" id="3.20.20.30">
    <property type="entry name" value="Luciferase-like domain"/>
    <property type="match status" value="1"/>
</dbReference>
<reference evidence="3 4" key="1">
    <citation type="submission" date="2018-06" db="EMBL/GenBank/DDBJ databases">
        <title>Whole genome sequencing of four bacterial strains from South Shetland trench revealing bio-synthetic gene clusters.</title>
        <authorList>
            <person name="Abdel-Mageed W.M."/>
            <person name="Lehri B."/>
            <person name="Jarmusch S.A."/>
            <person name="Miranda K."/>
            <person name="Goodfellow M."/>
            <person name="Jaspars M."/>
            <person name="Karlyshev A.V."/>
        </authorList>
    </citation>
    <scope>NUCLEOTIDE SEQUENCE [LARGE SCALE GENOMIC DNA]</scope>
    <source>
        <strain evidence="3 4">SST1</strain>
    </source>
</reference>
<dbReference type="AlphaFoldDB" id="A0A365P9T3"/>
<organism evidence="3 4">
    <name type="scientific">Dietzia maris</name>
    <dbReference type="NCBI Taxonomy" id="37915"/>
    <lineage>
        <taxon>Bacteria</taxon>
        <taxon>Bacillati</taxon>
        <taxon>Actinomycetota</taxon>
        <taxon>Actinomycetes</taxon>
        <taxon>Mycobacteriales</taxon>
        <taxon>Dietziaceae</taxon>
        <taxon>Dietzia</taxon>
    </lineage>
</organism>
<name>A0A365P9T3_9ACTN</name>
<evidence type="ECO:0000313" key="4">
    <source>
        <dbReference type="Proteomes" id="UP000252187"/>
    </source>
</evidence>
<evidence type="ECO:0000313" key="3">
    <source>
        <dbReference type="EMBL" id="RBA36071.1"/>
    </source>
</evidence>
<protein>
    <submittedName>
        <fullName evidence="3">LLM class F420-dependent oxidoreductase</fullName>
    </submittedName>
</protein>
<dbReference type="Proteomes" id="UP000252187">
    <property type="component" value="Unassembled WGS sequence"/>
</dbReference>
<dbReference type="InterPro" id="IPR050564">
    <property type="entry name" value="F420-G6PD/mer"/>
</dbReference>
<dbReference type="InterPro" id="IPR036661">
    <property type="entry name" value="Luciferase-like_sf"/>
</dbReference>
<accession>A0A365P9T3</accession>
<dbReference type="PANTHER" id="PTHR43244">
    <property type="match status" value="1"/>
</dbReference>
<dbReference type="PANTHER" id="PTHR43244:SF1">
    <property type="entry name" value="5,10-METHYLENETETRAHYDROMETHANOPTERIN REDUCTASE"/>
    <property type="match status" value="1"/>
</dbReference>
<proteinExistence type="predicted"/>
<evidence type="ECO:0000256" key="1">
    <source>
        <dbReference type="ARBA" id="ARBA00023002"/>
    </source>
</evidence>
<comment type="caution">
    <text evidence="3">The sequence shown here is derived from an EMBL/GenBank/DDBJ whole genome shotgun (WGS) entry which is preliminary data.</text>
</comment>
<feature type="domain" description="Luciferase-like" evidence="2">
    <location>
        <begin position="3"/>
        <end position="322"/>
    </location>
</feature>
<dbReference type="SUPFAM" id="SSF51679">
    <property type="entry name" value="Bacterial luciferase-like"/>
    <property type="match status" value="1"/>
</dbReference>
<dbReference type="InterPro" id="IPR019951">
    <property type="entry name" value="F420_OxRdatse_Rv3520c_pred"/>
</dbReference>
<keyword evidence="1" id="KW-0560">Oxidoreductase</keyword>
<dbReference type="InterPro" id="IPR011251">
    <property type="entry name" value="Luciferase-like_dom"/>
</dbReference>
<dbReference type="EMBL" id="QNTT01000022">
    <property type="protein sequence ID" value="RBA36071.1"/>
    <property type="molecule type" value="Genomic_DNA"/>
</dbReference>
<sequence length="347" mass="37599">MRIGMALNYSGGFAETAAEAADLERAGLDIAFVPEAYSFDAVSQLGYLAAKTSTMELASGILQIYTRTPTLTAMTAAGLDYVSDGRFTLGLGASGPQVVEGFHGVKYDAPLARTREIIEICRKVWRREKVVHDGKKYQIPLPADQGTGLGKPLKLINHPVREDIPIILAALGPKNVELAAEIANGWQPIFFHPEKADVAWGDALARGREKRDPSLGELEVYAGPALAICEENEVPGYLDFVRPHLALYIGGMGARGKNFYNELACRYGYEAEAARIQDLYLDGKKDEAAAAVPDELVRSVSLIGPAGYVAERVEAFREAGATTLTVTPMALDAPGRLRLVEQFRELC</sequence>
<gene>
    <name evidence="3" type="ORF">DQ226_09775</name>
</gene>
<dbReference type="GO" id="GO:0016705">
    <property type="term" value="F:oxidoreductase activity, acting on paired donors, with incorporation or reduction of molecular oxygen"/>
    <property type="evidence" value="ECO:0007669"/>
    <property type="project" value="InterPro"/>
</dbReference>
<dbReference type="NCBIfam" id="TIGR03559">
    <property type="entry name" value="F420_Rv3520c"/>
    <property type="match status" value="1"/>
</dbReference>
<evidence type="ECO:0000259" key="2">
    <source>
        <dbReference type="Pfam" id="PF00296"/>
    </source>
</evidence>
<dbReference type="Pfam" id="PF00296">
    <property type="entry name" value="Bac_luciferase"/>
    <property type="match status" value="1"/>
</dbReference>